<feature type="compositionally biased region" description="Low complexity" evidence="1">
    <location>
        <begin position="96"/>
        <end position="108"/>
    </location>
</feature>
<dbReference type="InterPro" id="IPR016047">
    <property type="entry name" value="M23ase_b-sheet_dom"/>
</dbReference>
<dbReference type="SUPFAM" id="SSF51261">
    <property type="entry name" value="Duplicated hybrid motif"/>
    <property type="match status" value="1"/>
</dbReference>
<name>A0A4U8W593_9NOCA</name>
<dbReference type="AlphaFoldDB" id="A0A4U8W593"/>
<dbReference type="InterPro" id="IPR050570">
    <property type="entry name" value="Cell_wall_metabolism_enzyme"/>
</dbReference>
<reference evidence="3 4" key="1">
    <citation type="submission" date="2019-02" db="EMBL/GenBank/DDBJ databases">
        <authorList>
            <consortium name="Pathogen Informatics"/>
        </authorList>
    </citation>
    <scope>NUCLEOTIDE SEQUENCE [LARGE SCALE GENOMIC DNA]</scope>
    <source>
        <strain evidence="3 4">3012STDY6756504</strain>
    </source>
</reference>
<dbReference type="PANTHER" id="PTHR21666:SF270">
    <property type="entry name" value="MUREIN HYDROLASE ACTIVATOR ENVC"/>
    <property type="match status" value="1"/>
</dbReference>
<feature type="compositionally biased region" description="Basic and acidic residues" evidence="1">
    <location>
        <begin position="110"/>
        <end position="136"/>
    </location>
</feature>
<accession>A0A4U8W593</accession>
<dbReference type="CDD" id="cd12797">
    <property type="entry name" value="M23_peptidase"/>
    <property type="match status" value="1"/>
</dbReference>
<gene>
    <name evidence="3" type="primary">envC_2</name>
    <name evidence="3" type="ORF">NCTC10797_04895</name>
</gene>
<evidence type="ECO:0000313" key="4">
    <source>
        <dbReference type="Proteomes" id="UP000290439"/>
    </source>
</evidence>
<dbReference type="Proteomes" id="UP000290439">
    <property type="component" value="Chromosome"/>
</dbReference>
<feature type="region of interest" description="Disordered" evidence="1">
    <location>
        <begin position="1"/>
        <end position="221"/>
    </location>
</feature>
<feature type="compositionally biased region" description="Basic and acidic residues" evidence="1">
    <location>
        <begin position="31"/>
        <end position="47"/>
    </location>
</feature>
<dbReference type="RefSeq" id="WP_332015072.1">
    <property type="nucleotide sequence ID" value="NZ_LR215973.1"/>
</dbReference>
<dbReference type="Pfam" id="PF01551">
    <property type="entry name" value="Peptidase_M23"/>
    <property type="match status" value="1"/>
</dbReference>
<dbReference type="Gene3D" id="2.70.70.10">
    <property type="entry name" value="Glucose Permease (Domain IIA)"/>
    <property type="match status" value="1"/>
</dbReference>
<dbReference type="InterPro" id="IPR011055">
    <property type="entry name" value="Dup_hybrid_motif"/>
</dbReference>
<proteinExistence type="predicted"/>
<evidence type="ECO:0000256" key="1">
    <source>
        <dbReference type="SAM" id="MobiDB-lite"/>
    </source>
</evidence>
<evidence type="ECO:0000259" key="2">
    <source>
        <dbReference type="Pfam" id="PF01551"/>
    </source>
</evidence>
<dbReference type="EMBL" id="LR215973">
    <property type="protein sequence ID" value="VFB01083.1"/>
    <property type="molecule type" value="Genomic_DNA"/>
</dbReference>
<feature type="compositionally biased region" description="Basic and acidic residues" evidence="1">
    <location>
        <begin position="162"/>
        <end position="176"/>
    </location>
</feature>
<evidence type="ECO:0000313" key="3">
    <source>
        <dbReference type="EMBL" id="VFB01083.1"/>
    </source>
</evidence>
<dbReference type="PANTHER" id="PTHR21666">
    <property type="entry name" value="PEPTIDASE-RELATED"/>
    <property type="match status" value="1"/>
</dbReference>
<protein>
    <submittedName>
        <fullName evidence="3">Septal ring factor</fullName>
    </submittedName>
</protein>
<organism evidence="3 4">
    <name type="scientific">Nocardia cyriacigeorgica</name>
    <dbReference type="NCBI Taxonomy" id="135487"/>
    <lineage>
        <taxon>Bacteria</taxon>
        <taxon>Bacillati</taxon>
        <taxon>Actinomycetota</taxon>
        <taxon>Actinomycetes</taxon>
        <taxon>Mycobacteriales</taxon>
        <taxon>Nocardiaceae</taxon>
        <taxon>Nocardia</taxon>
    </lineage>
</organism>
<dbReference type="GO" id="GO:0004222">
    <property type="term" value="F:metalloendopeptidase activity"/>
    <property type="evidence" value="ECO:0007669"/>
    <property type="project" value="TreeGrafter"/>
</dbReference>
<sequence length="559" mass="58749">MLEKAPRSPLDQDSAEEPATDGTKAGGAGLDEQRHPESRRATADGKPRPGTRALRLPRWRRRAAAAGTVIDGDDSPGVGAGNETHSYPVDDDDVGANPVATDNTTADTADTDRAPGDDLPADEPHAHSVGDGDRHTNAPTTDTTPPEPPDTNQAPSDDLPADEPHAHSVGDGDGHVDVPATDNALTDALDGDDVPTEPADNGVPADEMPADEPDAGKRRTGVPNRLHEVTIAGGVVLASDWRTRGKAPRRDLRGVFASRMAQARQLAARRPTSAAVTALLAKRPTREDLRELAAKRPTGDEVRATLRKHRVLIGGVTVVALFAAADSGFTDLVSDRGPAPGQVQRIAVAYPWQMQTTTPSVRRYLDAVDHGERLREAAVVAAAARATLERARNEAAAAAAGERQPWMGTPPPPAITMTPGEVLPGGIAPGAGGFVLPAIGVFTSGFGQRWGTFHNGIDVAGPIGTPIYAVANGTVIDAGPAQGFGLWVRIRHDDGSISVYGHMYDFFVSVGERVPAGMQIARMGNRGDSTGPHLHFEVIVGGQHVDPQRWLALHGLTYS</sequence>
<feature type="domain" description="M23ase beta-sheet core" evidence="2">
    <location>
        <begin position="453"/>
        <end position="547"/>
    </location>
</feature>